<dbReference type="Proteomes" id="UP000019849">
    <property type="component" value="Unassembled WGS sequence"/>
</dbReference>
<accession>A0A011VMU9</accession>
<dbReference type="STRING" id="69279.BG36_20860"/>
<protein>
    <recommendedName>
        <fullName evidence="3">Concanavalin A-like lectin/glucanase superfamily protein</fullName>
    </recommendedName>
</protein>
<evidence type="ECO:0008006" key="3">
    <source>
        <dbReference type="Google" id="ProtNLM"/>
    </source>
</evidence>
<sequence length="413" mass="43575">MFFMTPMSLGLTRYSRAGGIPSWVTPGPDGTLPTDLADYAGNRGWYDGHSYGSIDAYLAGASGTFSRGSDATYFDASGILRTAGPNVLRLDHDPATGKALGARLEGARTNSFSGSALATTWTKDSSANSVLADDVPNPTGEVGAVRFTVPVAGSSRLSRGAPTNVDVTFTQFLKRDGEDGEWRFGLGGDSTAARIQAPLLEVWRRYTYTRLIPANGLCYAADRRTENPATAEQALAYGFQLEEGPFASSVILKNTGASATRLADSLTFARAAPPEGTVVIEGRTPLGTGGNQVLWQWDDGTDASRYRLVRVNDGNLRAIMTVAGVDVVNLDLGPVANDADLKVVPSWRAGQFAASLNGEAAVVDTAYTGPLPVVSTLRCGSGATSGDEWFGTFACLGVFDRSYSPAELPEVWA</sequence>
<comment type="caution">
    <text evidence="1">The sequence shown here is derived from an EMBL/GenBank/DDBJ whole genome shotgun (WGS) entry which is preliminary data.</text>
</comment>
<gene>
    <name evidence="1" type="ORF">BG36_20860</name>
</gene>
<organism evidence="1 2">
    <name type="scientific">Aquamicrobium defluvii</name>
    <dbReference type="NCBI Taxonomy" id="69279"/>
    <lineage>
        <taxon>Bacteria</taxon>
        <taxon>Pseudomonadati</taxon>
        <taxon>Pseudomonadota</taxon>
        <taxon>Alphaproteobacteria</taxon>
        <taxon>Hyphomicrobiales</taxon>
        <taxon>Phyllobacteriaceae</taxon>
        <taxon>Aquamicrobium</taxon>
    </lineage>
</organism>
<evidence type="ECO:0000313" key="2">
    <source>
        <dbReference type="Proteomes" id="UP000019849"/>
    </source>
</evidence>
<proteinExistence type="predicted"/>
<evidence type="ECO:0000313" key="1">
    <source>
        <dbReference type="EMBL" id="EXL09715.1"/>
    </source>
</evidence>
<dbReference type="HOGENOM" id="CLU_665072_0_0_5"/>
<name>A0A011VMU9_9HYPH</name>
<reference evidence="1 2" key="1">
    <citation type="submission" date="2014-02" db="EMBL/GenBank/DDBJ databases">
        <title>Aquamicrobium defluvii Genome sequencing.</title>
        <authorList>
            <person name="Wang X."/>
        </authorList>
    </citation>
    <scope>NUCLEOTIDE SEQUENCE [LARGE SCALE GENOMIC DNA]</scope>
    <source>
        <strain evidence="1 2">W13Z1</strain>
    </source>
</reference>
<dbReference type="EMBL" id="JENY01000006">
    <property type="protein sequence ID" value="EXL09715.1"/>
    <property type="molecule type" value="Genomic_DNA"/>
</dbReference>
<dbReference type="PATRIC" id="fig|69279.3.peg.1111"/>
<dbReference type="AlphaFoldDB" id="A0A011VMU9"/>